<keyword evidence="5 7" id="KW-1133">Transmembrane helix</keyword>
<dbReference type="SUPFAM" id="SSF161098">
    <property type="entry name" value="MetI-like"/>
    <property type="match status" value="1"/>
</dbReference>
<dbReference type="GO" id="GO:0005886">
    <property type="term" value="C:plasma membrane"/>
    <property type="evidence" value="ECO:0007669"/>
    <property type="project" value="UniProtKB-SubCell"/>
</dbReference>
<dbReference type="PANTHER" id="PTHR30193">
    <property type="entry name" value="ABC TRANSPORTER PERMEASE PROTEIN"/>
    <property type="match status" value="1"/>
</dbReference>
<dbReference type="GO" id="GO:0055085">
    <property type="term" value="P:transmembrane transport"/>
    <property type="evidence" value="ECO:0007669"/>
    <property type="project" value="InterPro"/>
</dbReference>
<feature type="transmembrane region" description="Helical" evidence="7">
    <location>
        <begin position="124"/>
        <end position="144"/>
    </location>
</feature>
<evidence type="ECO:0000313" key="10">
    <source>
        <dbReference type="Proteomes" id="UP000460318"/>
    </source>
</evidence>
<feature type="transmembrane region" description="Helical" evidence="7">
    <location>
        <begin position="218"/>
        <end position="243"/>
    </location>
</feature>
<evidence type="ECO:0000256" key="6">
    <source>
        <dbReference type="ARBA" id="ARBA00023136"/>
    </source>
</evidence>
<gene>
    <name evidence="9" type="ORF">GRF59_10005</name>
</gene>
<keyword evidence="3" id="KW-1003">Cell membrane</keyword>
<feature type="transmembrane region" description="Helical" evidence="7">
    <location>
        <begin position="278"/>
        <end position="298"/>
    </location>
</feature>
<evidence type="ECO:0000313" key="9">
    <source>
        <dbReference type="EMBL" id="MWV43967.1"/>
    </source>
</evidence>
<reference evidence="9 10" key="1">
    <citation type="submission" date="2019-12" db="EMBL/GenBank/DDBJ databases">
        <title>Paenibacillus sp. nov., an endophytic bacterium isolated from the stem of Dendrobium.</title>
        <authorList>
            <person name="Zhao R."/>
        </authorList>
    </citation>
    <scope>NUCLEOTIDE SEQUENCE [LARGE SCALE GENOMIC DNA]</scope>
    <source>
        <strain evidence="9 10">HJL G12</strain>
    </source>
</reference>
<name>A0A7X3IL02_9BACL</name>
<dbReference type="PROSITE" id="PS50928">
    <property type="entry name" value="ABC_TM1"/>
    <property type="match status" value="1"/>
</dbReference>
<dbReference type="EMBL" id="WUBI01000001">
    <property type="protein sequence ID" value="MWV43967.1"/>
    <property type="molecule type" value="Genomic_DNA"/>
</dbReference>
<evidence type="ECO:0000256" key="5">
    <source>
        <dbReference type="ARBA" id="ARBA00022989"/>
    </source>
</evidence>
<protein>
    <submittedName>
        <fullName evidence="9">ABC transporter permease subunit</fullName>
    </submittedName>
</protein>
<keyword evidence="4 7" id="KW-0812">Transmembrane</keyword>
<dbReference type="AlphaFoldDB" id="A0A7X3IL02"/>
<dbReference type="Gene3D" id="1.10.3720.10">
    <property type="entry name" value="MetI-like"/>
    <property type="match status" value="1"/>
</dbReference>
<keyword evidence="10" id="KW-1185">Reference proteome</keyword>
<dbReference type="RefSeq" id="WP_160497428.1">
    <property type="nucleotide sequence ID" value="NZ_WUBI01000001.1"/>
</dbReference>
<evidence type="ECO:0000259" key="8">
    <source>
        <dbReference type="PROSITE" id="PS50928"/>
    </source>
</evidence>
<feature type="domain" description="ABC transmembrane type-1" evidence="8">
    <location>
        <begin position="87"/>
        <end position="299"/>
    </location>
</feature>
<dbReference type="InterPro" id="IPR035906">
    <property type="entry name" value="MetI-like_sf"/>
</dbReference>
<evidence type="ECO:0000256" key="4">
    <source>
        <dbReference type="ARBA" id="ARBA00022692"/>
    </source>
</evidence>
<feature type="transmembrane region" description="Helical" evidence="7">
    <location>
        <begin position="26"/>
        <end position="51"/>
    </location>
</feature>
<dbReference type="InterPro" id="IPR000515">
    <property type="entry name" value="MetI-like"/>
</dbReference>
<evidence type="ECO:0000256" key="1">
    <source>
        <dbReference type="ARBA" id="ARBA00004651"/>
    </source>
</evidence>
<dbReference type="Proteomes" id="UP000460318">
    <property type="component" value="Unassembled WGS sequence"/>
</dbReference>
<feature type="transmembrane region" description="Helical" evidence="7">
    <location>
        <begin position="173"/>
        <end position="197"/>
    </location>
</feature>
<sequence length="309" mass="34718">MKSHAKASRRGFFAAIIQWGYRERGAAWVFVLPFVIGFLIFNIIPMAYSVYISFMDYNSFKALNSIKFIGFDNYVRLFHDPIALNAFVKSFIYTVFYVPGLILLSFLVATLLNRAFALRALTRTLILMPYVANVVAVSIVWSILLDPFGGPVNQLLTKLGMDPPLWLSGVKTALPTIAGINVWQSLAFQTIVFLAALQGVNKELYEAADIDGASRWRRLWSITLPVISPTTFFLVITSIIGSFQNYASVRMLTNGGPGTSSRVISLNIYEEAFTLNHYSYASAQAIILFAIVLVITIIQWKGQKRWVHY</sequence>
<keyword evidence="6 7" id="KW-0472">Membrane</keyword>
<feature type="transmembrane region" description="Helical" evidence="7">
    <location>
        <begin position="91"/>
        <end position="112"/>
    </location>
</feature>
<dbReference type="Pfam" id="PF00528">
    <property type="entry name" value="BPD_transp_1"/>
    <property type="match status" value="1"/>
</dbReference>
<evidence type="ECO:0000256" key="7">
    <source>
        <dbReference type="RuleBase" id="RU363032"/>
    </source>
</evidence>
<comment type="subcellular location">
    <subcellularLocation>
        <location evidence="1 7">Cell membrane</location>
        <topology evidence="1 7">Multi-pass membrane protein</topology>
    </subcellularLocation>
</comment>
<proteinExistence type="inferred from homology"/>
<comment type="caution">
    <text evidence="9">The sequence shown here is derived from an EMBL/GenBank/DDBJ whole genome shotgun (WGS) entry which is preliminary data.</text>
</comment>
<organism evidence="9 10">
    <name type="scientific">Paenibacillus dendrobii</name>
    <dbReference type="NCBI Taxonomy" id="2691084"/>
    <lineage>
        <taxon>Bacteria</taxon>
        <taxon>Bacillati</taxon>
        <taxon>Bacillota</taxon>
        <taxon>Bacilli</taxon>
        <taxon>Bacillales</taxon>
        <taxon>Paenibacillaceae</taxon>
        <taxon>Paenibacillus</taxon>
    </lineage>
</organism>
<dbReference type="SUPFAM" id="SSF160964">
    <property type="entry name" value="MalF N-terminal region-like"/>
    <property type="match status" value="1"/>
</dbReference>
<dbReference type="CDD" id="cd06261">
    <property type="entry name" value="TM_PBP2"/>
    <property type="match status" value="1"/>
</dbReference>
<evidence type="ECO:0000256" key="3">
    <source>
        <dbReference type="ARBA" id="ARBA00022475"/>
    </source>
</evidence>
<keyword evidence="2 7" id="KW-0813">Transport</keyword>
<dbReference type="PANTHER" id="PTHR30193:SF37">
    <property type="entry name" value="INNER MEMBRANE ABC TRANSPORTER PERMEASE PROTEIN YCJO"/>
    <property type="match status" value="1"/>
</dbReference>
<comment type="similarity">
    <text evidence="7">Belongs to the binding-protein-dependent transport system permease family.</text>
</comment>
<dbReference type="InterPro" id="IPR051393">
    <property type="entry name" value="ABC_transporter_permease"/>
</dbReference>
<evidence type="ECO:0000256" key="2">
    <source>
        <dbReference type="ARBA" id="ARBA00022448"/>
    </source>
</evidence>
<accession>A0A7X3IL02</accession>